<keyword evidence="1" id="KW-0472">Membrane</keyword>
<dbReference type="Proteomes" id="UP000318437">
    <property type="component" value="Unassembled WGS sequence"/>
</dbReference>
<evidence type="ECO:0000256" key="1">
    <source>
        <dbReference type="SAM" id="Phobius"/>
    </source>
</evidence>
<sequence>MSLETIQTFLGWCALLNIGLLTWWFLMFWLAHDWIYRYHGNLFKIPVETFDSIHYAGMAAYKVGIFLLNLVPYLTLAIMR</sequence>
<feature type="transmembrane region" description="Helical" evidence="1">
    <location>
        <begin position="52"/>
        <end position="76"/>
    </location>
</feature>
<dbReference type="EMBL" id="SJPS01000001">
    <property type="protein sequence ID" value="TWU29534.1"/>
    <property type="molecule type" value="Genomic_DNA"/>
</dbReference>
<keyword evidence="4" id="KW-1185">Reference proteome</keyword>
<reference evidence="3 4" key="1">
    <citation type="submission" date="2019-02" db="EMBL/GenBank/DDBJ databases">
        <title>Deep-cultivation of Planctomycetes and their phenomic and genomic characterization uncovers novel biology.</title>
        <authorList>
            <person name="Wiegand S."/>
            <person name="Jogler M."/>
            <person name="Boedeker C."/>
            <person name="Pinto D."/>
            <person name="Vollmers J."/>
            <person name="Rivas-Marin E."/>
            <person name="Kohn T."/>
            <person name="Peeters S.H."/>
            <person name="Heuer A."/>
            <person name="Rast P."/>
            <person name="Oberbeckmann S."/>
            <person name="Bunk B."/>
            <person name="Jeske O."/>
            <person name="Meyerdierks A."/>
            <person name="Storesund J.E."/>
            <person name="Kallscheuer N."/>
            <person name="Luecker S."/>
            <person name="Lage O.M."/>
            <person name="Pohl T."/>
            <person name="Merkel B.J."/>
            <person name="Hornburger P."/>
            <person name="Mueller R.-W."/>
            <person name="Bruemmer F."/>
            <person name="Labrenz M."/>
            <person name="Spormann A.M."/>
            <person name="Op Den Camp H."/>
            <person name="Overmann J."/>
            <person name="Amann R."/>
            <person name="Jetten M.S.M."/>
            <person name="Mascher T."/>
            <person name="Medema M.H."/>
            <person name="Devos D.P."/>
            <person name="Kaster A.-K."/>
            <person name="Ovreas L."/>
            <person name="Rohde M."/>
            <person name="Galperin M.Y."/>
            <person name="Jogler C."/>
        </authorList>
    </citation>
    <scope>NUCLEOTIDE SEQUENCE [LARGE SCALE GENOMIC DNA]</scope>
    <source>
        <strain evidence="3 4">Pla144</strain>
    </source>
</reference>
<proteinExistence type="predicted"/>
<keyword evidence="1" id="KW-1133">Transmembrane helix</keyword>
<comment type="caution">
    <text evidence="3">The sequence shown here is derived from an EMBL/GenBank/DDBJ whole genome shotgun (WGS) entry which is preliminary data.</text>
</comment>
<organism evidence="3 4">
    <name type="scientific">Bythopirellula polymerisocia</name>
    <dbReference type="NCBI Taxonomy" id="2528003"/>
    <lineage>
        <taxon>Bacteria</taxon>
        <taxon>Pseudomonadati</taxon>
        <taxon>Planctomycetota</taxon>
        <taxon>Planctomycetia</taxon>
        <taxon>Pirellulales</taxon>
        <taxon>Lacipirellulaceae</taxon>
        <taxon>Bythopirellula</taxon>
    </lineage>
</organism>
<evidence type="ECO:0000313" key="4">
    <source>
        <dbReference type="Proteomes" id="UP000318437"/>
    </source>
</evidence>
<protein>
    <recommendedName>
        <fullName evidence="2">DUF6868 domain-containing protein</fullName>
    </recommendedName>
</protein>
<dbReference type="RefSeq" id="WP_146447544.1">
    <property type="nucleotide sequence ID" value="NZ_SJPS01000001.1"/>
</dbReference>
<gene>
    <name evidence="3" type="ORF">Pla144_03120</name>
</gene>
<feature type="domain" description="DUF6868" evidence="2">
    <location>
        <begin position="1"/>
        <end position="79"/>
    </location>
</feature>
<dbReference type="OrthoDB" id="287243at2"/>
<dbReference type="Pfam" id="PF21742">
    <property type="entry name" value="DUF6868"/>
    <property type="match status" value="1"/>
</dbReference>
<evidence type="ECO:0000313" key="3">
    <source>
        <dbReference type="EMBL" id="TWU29534.1"/>
    </source>
</evidence>
<feature type="transmembrane region" description="Helical" evidence="1">
    <location>
        <begin position="9"/>
        <end position="32"/>
    </location>
</feature>
<keyword evidence="1" id="KW-0812">Transmembrane</keyword>
<accession>A0A5C6D129</accession>
<name>A0A5C6D129_9BACT</name>
<dbReference type="InterPro" id="IPR049220">
    <property type="entry name" value="DUF6868"/>
</dbReference>
<evidence type="ECO:0000259" key="2">
    <source>
        <dbReference type="Pfam" id="PF21742"/>
    </source>
</evidence>
<dbReference type="AlphaFoldDB" id="A0A5C6D129"/>